<evidence type="ECO:0000313" key="15">
    <source>
        <dbReference type="Proteomes" id="UP000440367"/>
    </source>
</evidence>
<evidence type="ECO:0000313" key="2">
    <source>
        <dbReference type="EMBL" id="KAE8934631.1"/>
    </source>
</evidence>
<keyword evidence="13" id="KW-1185">Reference proteome</keyword>
<evidence type="ECO:0000313" key="19">
    <source>
        <dbReference type="Proteomes" id="UP000476176"/>
    </source>
</evidence>
<evidence type="ECO:0000313" key="4">
    <source>
        <dbReference type="EMBL" id="KAE9103718.1"/>
    </source>
</evidence>
<proteinExistence type="predicted"/>
<dbReference type="Proteomes" id="UP000433483">
    <property type="component" value="Unassembled WGS sequence"/>
</dbReference>
<dbReference type="EMBL" id="QXGA01000792">
    <property type="protein sequence ID" value="KAE9141105.1"/>
    <property type="molecule type" value="Genomic_DNA"/>
</dbReference>
<reference evidence="12 13" key="1">
    <citation type="submission" date="2018-08" db="EMBL/GenBank/DDBJ databases">
        <title>Genomic investigation of the strawberry pathogen Phytophthora fragariae indicates pathogenicity is determined by transcriptional variation in three key races.</title>
        <authorList>
            <person name="Adams T.M."/>
            <person name="Armitage A.D."/>
            <person name="Sobczyk M.K."/>
            <person name="Bates H.J."/>
            <person name="Dunwell J.M."/>
            <person name="Nellist C.F."/>
            <person name="Harrison R.J."/>
        </authorList>
    </citation>
    <scope>NUCLEOTIDE SEQUENCE [LARGE SCALE GENOMIC DNA]</scope>
    <source>
        <strain evidence="10 14">A4</strain>
        <strain evidence="9 15">BC-1</strain>
        <strain evidence="8 19">BC-23</strain>
        <strain evidence="7 13">NOV-27</strain>
        <strain evidence="6 16">NOV-5</strain>
        <strain evidence="5 17">NOV-71</strain>
        <strain evidence="11 20">NOV-77</strain>
        <strain evidence="2 12">NOV-9</strain>
        <strain evidence="4 21">ONT-3</strain>
        <strain evidence="3 18">SCRP245</strain>
    </source>
</reference>
<dbReference type="Proteomes" id="UP000437068">
    <property type="component" value="Unassembled WGS sequence"/>
</dbReference>
<dbReference type="EMBL" id="QXFX01000807">
    <property type="protein sequence ID" value="KAE9103718.1"/>
    <property type="molecule type" value="Genomic_DNA"/>
</dbReference>
<organism evidence="7 13">
    <name type="scientific">Phytophthora fragariae</name>
    <dbReference type="NCBI Taxonomy" id="53985"/>
    <lineage>
        <taxon>Eukaryota</taxon>
        <taxon>Sar</taxon>
        <taxon>Stramenopiles</taxon>
        <taxon>Oomycota</taxon>
        <taxon>Peronosporomycetes</taxon>
        <taxon>Peronosporales</taxon>
        <taxon>Peronosporaceae</taxon>
        <taxon>Phytophthora</taxon>
    </lineage>
</organism>
<name>A0A6A3XK47_9STRA</name>
<evidence type="ECO:0000313" key="3">
    <source>
        <dbReference type="EMBL" id="KAE9002683.1"/>
    </source>
</evidence>
<accession>A0A6A3XK47</accession>
<evidence type="ECO:0000313" key="20">
    <source>
        <dbReference type="Proteomes" id="UP000486351"/>
    </source>
</evidence>
<evidence type="ECO:0000313" key="5">
    <source>
        <dbReference type="EMBL" id="KAE9103894.1"/>
    </source>
</evidence>
<gene>
    <name evidence="10" type="ORF">PF001_g13319</name>
    <name evidence="9" type="ORF">PF002_g15203</name>
    <name evidence="8" type="ORF">PF004_g13163</name>
    <name evidence="7" type="ORF">PF005_g13945</name>
    <name evidence="6" type="ORF">PF006_g13353</name>
    <name evidence="5" type="ORF">PF007_g14236</name>
    <name evidence="11" type="ORF">PF008_g13489</name>
    <name evidence="2" type="ORF">PF009_g15401</name>
    <name evidence="4" type="ORF">PF010_g13637</name>
    <name evidence="3" type="ORF">PF011_g13214</name>
</gene>
<dbReference type="Proteomes" id="UP000488956">
    <property type="component" value="Unassembled WGS sequence"/>
</dbReference>
<dbReference type="EMBL" id="QXGE01000778">
    <property type="protein sequence ID" value="KAE9303920.1"/>
    <property type="molecule type" value="Genomic_DNA"/>
</dbReference>
<evidence type="ECO:0000313" key="7">
    <source>
        <dbReference type="EMBL" id="KAE9204036.1"/>
    </source>
</evidence>
<feature type="transmembrane region" description="Helical" evidence="1">
    <location>
        <begin position="36"/>
        <end position="54"/>
    </location>
</feature>
<evidence type="ECO:0000313" key="18">
    <source>
        <dbReference type="Proteomes" id="UP000460718"/>
    </source>
</evidence>
<dbReference type="EMBL" id="QXFZ01000817">
    <property type="protein sequence ID" value="KAE9103894.1"/>
    <property type="molecule type" value="Genomic_DNA"/>
</dbReference>
<dbReference type="EMBL" id="QXGC01000787">
    <property type="protein sequence ID" value="KAE9221021.1"/>
    <property type="molecule type" value="Genomic_DNA"/>
</dbReference>
<evidence type="ECO:0000313" key="21">
    <source>
        <dbReference type="Proteomes" id="UP000488956"/>
    </source>
</evidence>
<evidence type="ECO:0000313" key="14">
    <source>
        <dbReference type="Proteomes" id="UP000437068"/>
    </source>
</evidence>
<keyword evidence="1" id="KW-0812">Transmembrane</keyword>
<evidence type="ECO:0000313" key="10">
    <source>
        <dbReference type="EMBL" id="KAE9303920.1"/>
    </source>
</evidence>
<dbReference type="OrthoDB" id="91258at2759"/>
<dbReference type="EMBL" id="QXGB01000799">
    <property type="protein sequence ID" value="KAE9204036.1"/>
    <property type="molecule type" value="Genomic_DNA"/>
</dbReference>
<dbReference type="EMBL" id="QXFY01000797">
    <property type="protein sequence ID" value="KAE9335440.1"/>
    <property type="molecule type" value="Genomic_DNA"/>
</dbReference>
<evidence type="ECO:0000313" key="13">
    <source>
        <dbReference type="Proteomes" id="UP000433483"/>
    </source>
</evidence>
<dbReference type="EMBL" id="QXGF01000886">
    <property type="protein sequence ID" value="KAE8934631.1"/>
    <property type="molecule type" value="Genomic_DNA"/>
</dbReference>
<dbReference type="EMBL" id="QXFW01000802">
    <property type="protein sequence ID" value="KAE9002683.1"/>
    <property type="molecule type" value="Genomic_DNA"/>
</dbReference>
<dbReference type="Proteomes" id="UP000429523">
    <property type="component" value="Unassembled WGS sequence"/>
</dbReference>
<comment type="caution">
    <text evidence="7">The sequence shown here is derived from an EMBL/GenBank/DDBJ whole genome shotgun (WGS) entry which is preliminary data.</text>
</comment>
<dbReference type="Proteomes" id="UP000440367">
    <property type="component" value="Unassembled WGS sequence"/>
</dbReference>
<evidence type="ECO:0000313" key="9">
    <source>
        <dbReference type="EMBL" id="KAE9222642.1"/>
    </source>
</evidence>
<evidence type="ECO:0000313" key="12">
    <source>
        <dbReference type="Proteomes" id="UP000429523"/>
    </source>
</evidence>
<dbReference type="Proteomes" id="UP000476176">
    <property type="component" value="Unassembled WGS sequence"/>
</dbReference>
<dbReference type="Proteomes" id="UP000460718">
    <property type="component" value="Unassembled WGS sequence"/>
</dbReference>
<keyword evidence="1" id="KW-0472">Membrane</keyword>
<dbReference type="Proteomes" id="UP000440732">
    <property type="component" value="Unassembled WGS sequence"/>
</dbReference>
<protein>
    <submittedName>
        <fullName evidence="7">Uncharacterized protein</fullName>
    </submittedName>
</protein>
<dbReference type="Proteomes" id="UP000486351">
    <property type="component" value="Unassembled WGS sequence"/>
</dbReference>
<evidence type="ECO:0000313" key="11">
    <source>
        <dbReference type="EMBL" id="KAE9335440.1"/>
    </source>
</evidence>
<dbReference type="EMBL" id="QXGD01000845">
    <property type="protein sequence ID" value="KAE9222642.1"/>
    <property type="molecule type" value="Genomic_DNA"/>
</dbReference>
<dbReference type="AlphaFoldDB" id="A0A6A3XK47"/>
<evidence type="ECO:0000313" key="16">
    <source>
        <dbReference type="Proteomes" id="UP000440732"/>
    </source>
</evidence>
<dbReference type="Proteomes" id="UP000441208">
    <property type="component" value="Unassembled WGS sequence"/>
</dbReference>
<sequence>MYGIFQVVLARLPNAIYYPSLANATQFDLHRTQTNMAVFVSMEILSLATFVLLLNRRLHFSVLHQLAFVLETAADDIQAKLAMFIPYCFFFLLQHNGVDYTFQFEWRHHR</sequence>
<evidence type="ECO:0000256" key="1">
    <source>
        <dbReference type="SAM" id="Phobius"/>
    </source>
</evidence>
<evidence type="ECO:0000313" key="8">
    <source>
        <dbReference type="EMBL" id="KAE9221021.1"/>
    </source>
</evidence>
<evidence type="ECO:0000313" key="17">
    <source>
        <dbReference type="Proteomes" id="UP000441208"/>
    </source>
</evidence>
<evidence type="ECO:0000313" key="6">
    <source>
        <dbReference type="EMBL" id="KAE9141105.1"/>
    </source>
</evidence>
<keyword evidence="1" id="KW-1133">Transmembrane helix</keyword>